<feature type="compositionally biased region" description="Acidic residues" evidence="2">
    <location>
        <begin position="1428"/>
        <end position="1438"/>
    </location>
</feature>
<feature type="region of interest" description="Disordered" evidence="2">
    <location>
        <begin position="1405"/>
        <end position="1456"/>
    </location>
</feature>
<evidence type="ECO:0000256" key="2">
    <source>
        <dbReference type="SAM" id="MobiDB-lite"/>
    </source>
</evidence>
<comment type="similarity">
    <text evidence="1">Belongs to the UBR4 family.</text>
</comment>
<feature type="compositionally biased region" description="Polar residues" evidence="2">
    <location>
        <begin position="2298"/>
        <end position="2309"/>
    </location>
</feature>
<evidence type="ECO:0000313" key="5">
    <source>
        <dbReference type="Proteomes" id="UP001530293"/>
    </source>
</evidence>
<feature type="compositionally biased region" description="Polar residues" evidence="2">
    <location>
        <begin position="700"/>
        <end position="711"/>
    </location>
</feature>
<feature type="region of interest" description="Disordered" evidence="2">
    <location>
        <begin position="1479"/>
        <end position="1507"/>
    </location>
</feature>
<feature type="region of interest" description="Disordered" evidence="2">
    <location>
        <begin position="1772"/>
        <end position="1794"/>
    </location>
</feature>
<feature type="compositionally biased region" description="Polar residues" evidence="2">
    <location>
        <begin position="867"/>
        <end position="883"/>
    </location>
</feature>
<feature type="region of interest" description="Disordered" evidence="2">
    <location>
        <begin position="476"/>
        <end position="508"/>
    </location>
</feature>
<feature type="region of interest" description="Disordered" evidence="2">
    <location>
        <begin position="90"/>
        <end position="126"/>
    </location>
</feature>
<feature type="compositionally biased region" description="Basic and acidic residues" evidence="2">
    <location>
        <begin position="978"/>
        <end position="987"/>
    </location>
</feature>
<feature type="region of interest" description="UBR4 E3 catalytic module" evidence="1">
    <location>
        <begin position="2177"/>
        <end position="2891"/>
    </location>
</feature>
<protein>
    <recommendedName>
        <fullName evidence="3">E3 ubiquitin ligase UBR4 C-terminal domain-containing protein</fullName>
    </recommendedName>
</protein>
<dbReference type="InterPro" id="IPR025704">
    <property type="entry name" value="E3_Ub_ligase_UBR4_C"/>
</dbReference>
<feature type="compositionally biased region" description="Polar residues" evidence="2">
    <location>
        <begin position="677"/>
        <end position="688"/>
    </location>
</feature>
<feature type="compositionally biased region" description="Basic and acidic residues" evidence="2">
    <location>
        <begin position="477"/>
        <end position="497"/>
    </location>
</feature>
<evidence type="ECO:0000259" key="3">
    <source>
        <dbReference type="Pfam" id="PF13764"/>
    </source>
</evidence>
<feature type="region of interest" description="Disordered" evidence="2">
    <location>
        <begin position="209"/>
        <end position="331"/>
    </location>
</feature>
<feature type="compositionally biased region" description="Acidic residues" evidence="2">
    <location>
        <begin position="304"/>
        <end position="331"/>
    </location>
</feature>
<keyword evidence="5" id="KW-1185">Reference proteome</keyword>
<accession>A0ABD3MZG9</accession>
<dbReference type="Pfam" id="PF13764">
    <property type="entry name" value="E3_UbLigase_R4"/>
    <property type="match status" value="3"/>
</dbReference>
<comment type="caution">
    <text evidence="4">The sequence shown here is derived from an EMBL/GenBank/DDBJ whole genome shotgun (WGS) entry which is preliminary data.</text>
</comment>
<dbReference type="CDD" id="cd14346">
    <property type="entry name" value="UBA_Ubx5_like"/>
    <property type="match status" value="1"/>
</dbReference>
<feature type="compositionally biased region" description="Acidic residues" evidence="2">
    <location>
        <begin position="1405"/>
        <end position="1421"/>
    </location>
</feature>
<feature type="compositionally biased region" description="Low complexity" evidence="2">
    <location>
        <begin position="891"/>
        <end position="909"/>
    </location>
</feature>
<organism evidence="4 5">
    <name type="scientific">Discostella pseudostelligera</name>
    <dbReference type="NCBI Taxonomy" id="259834"/>
    <lineage>
        <taxon>Eukaryota</taxon>
        <taxon>Sar</taxon>
        <taxon>Stramenopiles</taxon>
        <taxon>Ochrophyta</taxon>
        <taxon>Bacillariophyta</taxon>
        <taxon>Coscinodiscophyceae</taxon>
        <taxon>Thalassiosirophycidae</taxon>
        <taxon>Stephanodiscales</taxon>
        <taxon>Stephanodiscaceae</taxon>
        <taxon>Discostella</taxon>
    </lineage>
</organism>
<feature type="region of interest" description="Disordered" evidence="2">
    <location>
        <begin position="1338"/>
        <end position="1366"/>
    </location>
</feature>
<feature type="region of interest" description="Disordered" evidence="2">
    <location>
        <begin position="677"/>
        <end position="715"/>
    </location>
</feature>
<feature type="domain" description="E3 ubiquitin ligase UBR4 C-terminal" evidence="3">
    <location>
        <begin position="1876"/>
        <end position="2290"/>
    </location>
</feature>
<proteinExistence type="inferred from homology"/>
<dbReference type="Proteomes" id="UP001530293">
    <property type="component" value="Unassembled WGS sequence"/>
</dbReference>
<feature type="non-terminal residue" evidence="4">
    <location>
        <position position="1"/>
    </location>
</feature>
<feature type="domain" description="E3 ubiquitin ligase UBR4 C-terminal" evidence="3">
    <location>
        <begin position="1654"/>
        <end position="1830"/>
    </location>
</feature>
<feature type="region of interest" description="Disordered" evidence="2">
    <location>
        <begin position="925"/>
        <end position="987"/>
    </location>
</feature>
<dbReference type="EMBL" id="JALLBG020000090">
    <property type="protein sequence ID" value="KAL3765870.1"/>
    <property type="molecule type" value="Genomic_DNA"/>
</dbReference>
<feature type="compositionally biased region" description="Basic and acidic residues" evidence="2">
    <location>
        <begin position="248"/>
        <end position="257"/>
    </location>
</feature>
<feature type="compositionally biased region" description="Gly residues" evidence="2">
    <location>
        <begin position="171"/>
        <end position="180"/>
    </location>
</feature>
<feature type="domain" description="E3 ubiquitin ligase UBR4 C-terminal" evidence="3">
    <location>
        <begin position="2358"/>
        <end position="2852"/>
    </location>
</feature>
<sequence length="2891" mass="310057">AVVVPPSSTTTTTTTTTTKTSEAVAAAAATSTMPSSSNNDDNNKSYYSHILSWSTHGRSWIIHDPLALETCLLTRYFDFDEIQKDHDVQKENDGDAIINDTTTATTNDDGGDNDGGGGKRKGKSSKMELFQRELKRWGFRKCHGHSSSCCNRSGGGSSRGGGDDKDDDTNQGGGGEGGGVVLNQQLEYYHPEFLRCHFDKVHNMRYHEDSSSSILDESDENEDAGTASTGELQLQEEGRGAASAAAGRGDDDNKDDVMMMTKKTTGGDDFAGGGDHAVAVGGAKGEGDESNPNYCNHHHHHHDDDDDVDEGGEEEEEGDDDDDEEEEDEEMVEQITNFMAVTGSDSAIVARQYLEMSGNHLETAISLFLDHGGVGVTGASATASAGGNGEDTAMTEIDQGSGGNVAMEDAYPNFDALPPMPPLSSPLNQVTATTAATTTDKVSPAEHIVESALREYCAFRTVRRALLTFAIRRRRTPRDEDRERQAPQHRSKEEGRSHPPVGVVPTARLPHDDALAATSKKKKLNYLSHGPSHFLFQSLLHPSLPVRRAAARMILHNFHRIQQRDHNINMKKMMKKKNVPVINRSDLQEVLIILLHGLMFGEAPYSQQQQQERTMIESAVHWSSLSMHHPMIPCFKNQSDGGDPALQIMGLLVTLVCDGGFSNILVCNELMEQFHNGTPPSSLTSDTRSGAGSGVSSGSYLDTGSNSSTSGTKDEDSILARTLLRNLSSDSIESFVAGGGLRWACGSILRLAHMLVHGSTTCPTATTGSSPHYRVGTNSGGDYSDSDSRKFSHHGILVDPMDDITSCTIQSRLLLLIDLIYRLVLFGSVPAAVDRLSSGLGGSKSKEDERGSSSKGSARDNNDKIESTQGNSSSKQALRTSAQELYDLIPRSDGSGSGVSSVAASGARSLVDTDRTARTSLLQRLASRSSMGMAGGSHSRPLGSKRSHAKSRDTPSSGAGGGTMGGISHHSPSASVLDENRRRKDTRRATLERVNKLFWSSNLPAAICVHPDRTKSTADYGVKSGDSPSTVAAAESAETTSVCLGHLSSLACLIAAYEILRSRPVSHATLSTNSRLRALEKGIAVLGRIVDPIASNALVVVENELPWELAEKLLGDEYGKKALAHGIGAGDHGVKEGCTVKRYAGSIRKRSRSSSHDGHRSRSSSAPTELIASTIRSSPSRITSGGYGDELCGGRGMDSSPSAAGHRTKRARLASTNVTSVLERLTSVEATTGGGVAEVGGSGGAANLSNTARSGIGLAAARAESVLGAGTLPVGGIGSGEQSSNPASRYQSATGSMRFSAVGTCNNSVPAASAAVASRNERDGSLSRLLALGGGPSRALGSAGGASSSNIRSGSSQSVSTAASPAMSAASRSLIREDWRMLHELPEGDDVMDIDDDVAYLSNVDDDEEECGNIDDEEVASEEGNGNSDDEEEDSDDESLLRSTKETDDDTSQFDDAVINLEDINLTTSTGTTRCEFTHQGQHPIRNPHRHSLSRNPASSQLGSGVSSSLEIGRGVVGSSKGHSAMSAALMKCEREQAYVTAAMSILAVQYPGLSVDAAVGCDALVTDTVIRQSLLKSLCNIVKPPRKPLNLKIFLRRAPTQEEYFRGSLSRNPIGLSSLRACASGAGGGGSGVSPDERRTSSGGVGQSGSNDEPLVSDLRLHIAKDLQMEDSSELLELLVANKILDMNLKLRVVQQVLWRRYVEENATRNGLSMIFSSSGLVAARNRVTAGGSGSAIGSDDTALLESFPPMVVTYRLAGVDGEATEDKVELEDLEDPEAPSTASLSPSETEQRMEKEFGITRMMLSQRNGVALLLENIECTISDCLRRMRRDEVARRRLLRSSSCFEVETALSNEYGNGTREHLAKAPPCSGLILLRHCANLSENRKMMLANRAPTLLLRILLDILNAMNKSSETSGCKRARRVRSSTFDSSANSVEVESAGAAVVGASAAKVVHHVEGNPTTDALQEIIEMLASDISSEIIDGSKSFSLTSKNTASSGSFVNLIQAEDRLLAGDGEQQDADRTLPLVLKSLHSTELSPPLRKVIAKLLPFLTYGRVSQSRELASYFRKYINVNRLGMIDETPISEEQDRHQQGNTLMTTFVEAAINLPPVPVCDNLRKELLCNGFVECVRSFLLEGAPTQPLPWSPALYSVSSEKLKERQSSGSMERWRNYLNRPGLSQAFKILTGLCSRHAATQLYLSGISSGGGAEEPSPCEDFNFLVLCHWMESTSDNAASNITNPCGILAETLLDALKDDNESSSMKIDTLRRKTRDRKRKLAEERRNKALGGICAFGTYTEPGTSSASNGNSGDPEEVPSDSRSMIASMFSSFLSPSSLSSQPRTRASVAKKSTTAVQSLQQQKALPSWMAEMEALADEAGVTCAVCQEGRSLQPSELLGIYAYIKKVTIPSSQGGGKGDVDGSVLLLSLPATFPNSSMNTSHMEALFTRSRQAANALEGTSHALSAMASSTCFPGTGGSGGGSRTNYYVTTVSAGNAIHCSCHKKAKAADRNHPKAPKSEWEGANLRNSRVACNVIFPLVSSKTSKVPLITIETAMAEYNTIVTNTLGTRPKSILWNCLHDIRFLLLRMVYGEALGADCGGGSSSSNFLLLMYQLYTADFLAKNAEHDESLEVSRHAKGLSAGFLVGVEIVDDPNFDRIDSRSRRLERGVASEFLFDPFTVHKSAILQELTNDKCVDSVAAPMAALLSILFFNSEDTPASTTLDAQHQSCTETKRTPSPTRQWEVYKSKFLSGLIRCAGHRHSLGVADSGCLTSRGISTGRRNIEKARSFIDWSNDDDVSSGTKPREIQRTTMIDDYSRALRPMITLYAIFDQLSKEFIVDNDDERTQESSERLAAKLELCHKADSIHELFRVADIRDEDDAICKLFEKGATS</sequence>
<dbReference type="SUPFAM" id="SSF46934">
    <property type="entry name" value="UBA-like"/>
    <property type="match status" value="1"/>
</dbReference>
<feature type="region of interest" description="Disordered" evidence="2">
    <location>
        <begin position="837"/>
        <end position="910"/>
    </location>
</feature>
<dbReference type="InterPro" id="IPR045189">
    <property type="entry name" value="UBR4-like"/>
</dbReference>
<keyword evidence="1" id="KW-0479">Metal-binding</keyword>
<feature type="region of interest" description="Disordered" evidence="2">
    <location>
        <begin position="142"/>
        <end position="180"/>
    </location>
</feature>
<dbReference type="PANTHER" id="PTHR21725">
    <property type="entry name" value="E3 UBIQUITIN-PROTEIN LIGASE UBR4"/>
    <property type="match status" value="1"/>
</dbReference>
<dbReference type="InterPro" id="IPR036388">
    <property type="entry name" value="WH-like_DNA-bd_sf"/>
</dbReference>
<dbReference type="GO" id="GO:0008270">
    <property type="term" value="F:zinc ion binding"/>
    <property type="evidence" value="ECO:0007669"/>
    <property type="project" value="UniProtKB-KW"/>
</dbReference>
<feature type="compositionally biased region" description="Low complexity" evidence="2">
    <location>
        <begin position="1173"/>
        <end position="1184"/>
    </location>
</feature>
<feature type="region of interest" description="Disordered" evidence="2">
    <location>
        <begin position="1145"/>
        <end position="1210"/>
    </location>
</feature>
<dbReference type="Gene3D" id="1.10.10.10">
    <property type="entry name" value="Winged helix-like DNA-binding domain superfamily/Winged helix DNA-binding domain"/>
    <property type="match status" value="1"/>
</dbReference>
<feature type="compositionally biased region" description="Low complexity" evidence="2">
    <location>
        <begin position="95"/>
        <end position="108"/>
    </location>
</feature>
<feature type="region of interest" description="Disordered" evidence="2">
    <location>
        <begin position="2331"/>
        <end position="2350"/>
    </location>
</feature>
<dbReference type="PROSITE" id="PS52043">
    <property type="entry name" value="UBR4_E3"/>
    <property type="match status" value="1"/>
</dbReference>
<dbReference type="Pfam" id="PF14555">
    <property type="entry name" value="UBA_4"/>
    <property type="match status" value="1"/>
</dbReference>
<feature type="compositionally biased region" description="Basic and acidic residues" evidence="2">
    <location>
        <begin position="844"/>
        <end position="866"/>
    </location>
</feature>
<evidence type="ECO:0000313" key="4">
    <source>
        <dbReference type="EMBL" id="KAL3765870.1"/>
    </source>
</evidence>
<keyword evidence="1" id="KW-0862">Zinc</keyword>
<evidence type="ECO:0000256" key="1">
    <source>
        <dbReference type="PROSITE-ProRule" id="PRU01388"/>
    </source>
</evidence>
<dbReference type="InterPro" id="IPR009060">
    <property type="entry name" value="UBA-like_sf"/>
</dbReference>
<name>A0ABD3MZG9_9STRA</name>
<feature type="region of interest" description="Disordered" evidence="2">
    <location>
        <begin position="1628"/>
        <end position="1654"/>
    </location>
</feature>
<feature type="compositionally biased region" description="Low complexity" evidence="2">
    <location>
        <begin position="926"/>
        <end position="940"/>
    </location>
</feature>
<gene>
    <name evidence="4" type="ORF">ACHAWU_005403</name>
</gene>
<dbReference type="PANTHER" id="PTHR21725:SF1">
    <property type="entry name" value="E3 UBIQUITIN-PROTEIN LIGASE UBR4"/>
    <property type="match status" value="1"/>
</dbReference>
<dbReference type="Gene3D" id="1.10.8.10">
    <property type="entry name" value="DNA helicase RuvA subunit, C-terminal domain"/>
    <property type="match status" value="1"/>
</dbReference>
<reference evidence="4 5" key="1">
    <citation type="submission" date="2024-10" db="EMBL/GenBank/DDBJ databases">
        <title>Updated reference genomes for cyclostephanoid diatoms.</title>
        <authorList>
            <person name="Roberts W.R."/>
            <person name="Alverson A.J."/>
        </authorList>
    </citation>
    <scope>NUCLEOTIDE SEQUENCE [LARGE SCALE GENOMIC DNA]</scope>
    <source>
        <strain evidence="4 5">AJA232-27</strain>
    </source>
</reference>
<feature type="region of interest" description="Disordered" evidence="2">
    <location>
        <begin position="2298"/>
        <end position="2318"/>
    </location>
</feature>
<feature type="region of interest" description="Disordered" evidence="2">
    <location>
        <begin position="416"/>
        <end position="438"/>
    </location>
</feature>
<keyword evidence="1" id="KW-0863">Zinc-finger</keyword>
<feature type="compositionally biased region" description="Gly residues" evidence="2">
    <location>
        <begin position="1185"/>
        <end position="1196"/>
    </location>
</feature>
<feature type="compositionally biased region" description="Low complexity" evidence="2">
    <location>
        <begin position="425"/>
        <end position="438"/>
    </location>
</feature>